<keyword evidence="2" id="KW-1185">Reference proteome</keyword>
<dbReference type="PANTHER" id="PTHR31808">
    <property type="entry name" value="EXPRESSED PROTEIN"/>
    <property type="match status" value="1"/>
</dbReference>
<dbReference type="AlphaFoldDB" id="A0A1Q9DC43"/>
<dbReference type="Pfam" id="PF05542">
    <property type="entry name" value="DUF760"/>
    <property type="match status" value="1"/>
</dbReference>
<evidence type="ECO:0000313" key="2">
    <source>
        <dbReference type="Proteomes" id="UP000186817"/>
    </source>
</evidence>
<comment type="caution">
    <text evidence="1">The sequence shown here is derived from an EMBL/GenBank/DDBJ whole genome shotgun (WGS) entry which is preliminary data.</text>
</comment>
<dbReference type="InterPro" id="IPR038925">
    <property type="entry name" value="At3g17800-like"/>
</dbReference>
<gene>
    <name evidence="1" type="ORF">AK812_SmicGene25368</name>
</gene>
<dbReference type="OMA" id="VENDISM"/>
<evidence type="ECO:0000313" key="1">
    <source>
        <dbReference type="EMBL" id="OLP92784.1"/>
    </source>
</evidence>
<name>A0A1Q9DC43_SYMMI</name>
<sequence length="392" mass="43837">MTGGKRSADEVAALHLHLTFTNWHPKVFTPRRSMMRASDLPEKWKAGPAEVYTGLAQKSYYLMKENPVLFDVTVDEDLEKLQVEKEDEEKQKKDLEGNAKEDTLVLRKRIEEVKMNERIRAVTELLYLKVCRKFQQLQVPLIPQLKEGGDVRFGNVDLKGLTTDIYSADALELVRDHLFRIIGQQGGNPSFAGGMGVVQIALFQAGQVYAMSAMFGYYLRRVDQRYQLEKLAGTFGAWGEEEASEEASNPFSQDPGAADSLKGYISSFGPDEVQSMWAVTSAEAQLAMEMQVTALFGDLRALKEKLVNALGMVNSPEEATMKLEKAIKSKEVESLRITSDDLRRLVLEAVAFGSLLNDSEKQFDSIYELTPASSRVMGVLTGDDEEGRMLPE</sequence>
<dbReference type="InterPro" id="IPR008479">
    <property type="entry name" value="DUF760"/>
</dbReference>
<dbReference type="OrthoDB" id="25131at2759"/>
<accession>A0A1Q9DC43</accession>
<dbReference type="Proteomes" id="UP000186817">
    <property type="component" value="Unassembled WGS sequence"/>
</dbReference>
<proteinExistence type="predicted"/>
<dbReference type="PANTHER" id="PTHR31808:SF4">
    <property type="entry name" value="LIGASE, PUTATIVE (DUF760)-RELATED"/>
    <property type="match status" value="1"/>
</dbReference>
<reference evidence="1 2" key="1">
    <citation type="submission" date="2016-02" db="EMBL/GenBank/DDBJ databases">
        <title>Genome analysis of coral dinoflagellate symbionts highlights evolutionary adaptations to a symbiotic lifestyle.</title>
        <authorList>
            <person name="Aranda M."/>
            <person name="Li Y."/>
            <person name="Liew Y.J."/>
            <person name="Baumgarten S."/>
            <person name="Simakov O."/>
            <person name="Wilson M."/>
            <person name="Piel J."/>
            <person name="Ashoor H."/>
            <person name="Bougouffa S."/>
            <person name="Bajic V.B."/>
            <person name="Ryu T."/>
            <person name="Ravasi T."/>
            <person name="Bayer T."/>
            <person name="Micklem G."/>
            <person name="Kim H."/>
            <person name="Bhak J."/>
            <person name="Lajeunesse T.C."/>
            <person name="Voolstra C.R."/>
        </authorList>
    </citation>
    <scope>NUCLEOTIDE SEQUENCE [LARGE SCALE GENOMIC DNA]</scope>
    <source>
        <strain evidence="1 2">CCMP2467</strain>
    </source>
</reference>
<dbReference type="EMBL" id="LSRX01000607">
    <property type="protein sequence ID" value="OLP92784.1"/>
    <property type="molecule type" value="Genomic_DNA"/>
</dbReference>
<protein>
    <submittedName>
        <fullName evidence="1">Uncharacterized protein</fullName>
    </submittedName>
</protein>
<organism evidence="1 2">
    <name type="scientific">Symbiodinium microadriaticum</name>
    <name type="common">Dinoflagellate</name>
    <name type="synonym">Zooxanthella microadriatica</name>
    <dbReference type="NCBI Taxonomy" id="2951"/>
    <lineage>
        <taxon>Eukaryota</taxon>
        <taxon>Sar</taxon>
        <taxon>Alveolata</taxon>
        <taxon>Dinophyceae</taxon>
        <taxon>Suessiales</taxon>
        <taxon>Symbiodiniaceae</taxon>
        <taxon>Symbiodinium</taxon>
    </lineage>
</organism>